<dbReference type="STRING" id="1798542.A3F54_03540"/>
<proteinExistence type="inferred from homology"/>
<feature type="transmembrane region" description="Helical" evidence="10">
    <location>
        <begin position="65"/>
        <end position="91"/>
    </location>
</feature>
<comment type="caution">
    <text evidence="10">Lacks conserved residue(s) required for the propagation of feature annotation.</text>
</comment>
<evidence type="ECO:0000256" key="8">
    <source>
        <dbReference type="ARBA" id="ARBA00023136"/>
    </source>
</evidence>
<evidence type="ECO:0000256" key="5">
    <source>
        <dbReference type="ARBA" id="ARBA00022927"/>
    </source>
</evidence>
<feature type="transmembrane region" description="Helical" evidence="10">
    <location>
        <begin position="363"/>
        <end position="381"/>
    </location>
</feature>
<dbReference type="PROSITE" id="PS00756">
    <property type="entry name" value="SECY_2"/>
    <property type="match status" value="1"/>
</dbReference>
<comment type="similarity">
    <text evidence="2 10 13">Belongs to the SecY/SEC61-alpha family.</text>
</comment>
<evidence type="ECO:0000256" key="3">
    <source>
        <dbReference type="ARBA" id="ARBA00022448"/>
    </source>
</evidence>
<dbReference type="NCBIfam" id="TIGR00967">
    <property type="entry name" value="3a0501s007"/>
    <property type="match status" value="1"/>
</dbReference>
<feature type="transmembrane region" description="Helical" evidence="10">
    <location>
        <begin position="144"/>
        <end position="164"/>
    </location>
</feature>
<evidence type="ECO:0000256" key="4">
    <source>
        <dbReference type="ARBA" id="ARBA00022692"/>
    </source>
</evidence>
<evidence type="ECO:0000256" key="2">
    <source>
        <dbReference type="ARBA" id="ARBA00005751"/>
    </source>
</evidence>
<accession>A0A1G2B5J8</accession>
<comment type="caution">
    <text evidence="14">The sequence shown here is derived from an EMBL/GenBank/DDBJ whole genome shotgun (WGS) entry which is preliminary data.</text>
</comment>
<organism evidence="14 15">
    <name type="scientific">Candidatus Kerfeldbacteria bacterium RIFCSPHIGHO2_12_FULL_48_17</name>
    <dbReference type="NCBI Taxonomy" id="1798542"/>
    <lineage>
        <taxon>Bacteria</taxon>
        <taxon>Candidatus Kerfeldiibacteriota</taxon>
    </lineage>
</organism>
<evidence type="ECO:0000256" key="12">
    <source>
        <dbReference type="RuleBase" id="RU003484"/>
    </source>
</evidence>
<dbReference type="InterPro" id="IPR026593">
    <property type="entry name" value="SecY"/>
</dbReference>
<dbReference type="SUPFAM" id="SSF103491">
    <property type="entry name" value="Preprotein translocase SecY subunit"/>
    <property type="match status" value="1"/>
</dbReference>
<feature type="transmembrane region" description="Helical" evidence="10">
    <location>
        <begin position="387"/>
        <end position="408"/>
    </location>
</feature>
<dbReference type="FunFam" id="1.10.3370.10:FF:000001">
    <property type="entry name" value="Preprotein translocase subunit SecY"/>
    <property type="match status" value="1"/>
</dbReference>
<evidence type="ECO:0000256" key="7">
    <source>
        <dbReference type="ARBA" id="ARBA00023010"/>
    </source>
</evidence>
<dbReference type="PANTHER" id="PTHR10906">
    <property type="entry name" value="SECY/SEC61-ALPHA FAMILY MEMBER"/>
    <property type="match status" value="1"/>
</dbReference>
<comment type="subunit">
    <text evidence="10">Component of the Sec protein translocase complex. Heterotrimer consisting of SecY, SecE and SecG subunits. The heterotrimers can form oligomers, although 1 heterotrimer is thought to be able to translocate proteins. Interacts with the ribosome. Interacts with SecDF, and other proteins may be involved. Interacts with SecA.</text>
</comment>
<protein>
    <recommendedName>
        <fullName evidence="9 10">Protein translocase subunit SecY</fullName>
    </recommendedName>
</protein>
<name>A0A1G2B5J8_9BACT</name>
<dbReference type="GO" id="GO:0065002">
    <property type="term" value="P:intracellular protein transmembrane transport"/>
    <property type="evidence" value="ECO:0007669"/>
    <property type="project" value="UniProtKB-UniRule"/>
</dbReference>
<evidence type="ECO:0000256" key="10">
    <source>
        <dbReference type="HAMAP-Rule" id="MF_01465"/>
    </source>
</evidence>
<keyword evidence="3 10" id="KW-0813">Transport</keyword>
<keyword evidence="10" id="KW-1003">Cell membrane</keyword>
<evidence type="ECO:0000313" key="15">
    <source>
        <dbReference type="Proteomes" id="UP000176952"/>
    </source>
</evidence>
<comment type="subcellular location">
    <subcellularLocation>
        <location evidence="10">Cell membrane</location>
        <topology evidence="10">Multi-pass membrane protein</topology>
    </subcellularLocation>
    <subcellularLocation>
        <location evidence="1 12">Membrane</location>
        <topology evidence="1 12">Multi-pass membrane protein</topology>
    </subcellularLocation>
</comment>
<dbReference type="EMBL" id="MHKD01000016">
    <property type="protein sequence ID" value="OGY84255.1"/>
    <property type="molecule type" value="Genomic_DNA"/>
</dbReference>
<dbReference type="InterPro" id="IPR023201">
    <property type="entry name" value="SecY_dom_sf"/>
</dbReference>
<feature type="transmembrane region" description="Helical" evidence="10">
    <location>
        <begin position="176"/>
        <end position="193"/>
    </location>
</feature>
<keyword evidence="7 10" id="KW-0811">Translocation</keyword>
<dbReference type="Proteomes" id="UP000176952">
    <property type="component" value="Unassembled WGS sequence"/>
</dbReference>
<keyword evidence="8 10" id="KW-0472">Membrane</keyword>
<dbReference type="InterPro" id="IPR030659">
    <property type="entry name" value="SecY_CS"/>
</dbReference>
<reference evidence="14 15" key="1">
    <citation type="journal article" date="2016" name="Nat. Commun.">
        <title>Thousands of microbial genomes shed light on interconnected biogeochemical processes in an aquifer system.</title>
        <authorList>
            <person name="Anantharaman K."/>
            <person name="Brown C.T."/>
            <person name="Hug L.A."/>
            <person name="Sharon I."/>
            <person name="Castelle C.J."/>
            <person name="Probst A.J."/>
            <person name="Thomas B.C."/>
            <person name="Singh A."/>
            <person name="Wilkins M.J."/>
            <person name="Karaoz U."/>
            <person name="Brodie E.L."/>
            <person name="Williams K.H."/>
            <person name="Hubbard S.S."/>
            <person name="Banfield J.F."/>
        </authorList>
    </citation>
    <scope>NUCLEOTIDE SEQUENCE [LARGE SCALE GENOMIC DNA]</scope>
</reference>
<evidence type="ECO:0000256" key="9">
    <source>
        <dbReference type="ARBA" id="ARBA00039733"/>
    </source>
</evidence>
<dbReference type="GO" id="GO:0005886">
    <property type="term" value="C:plasma membrane"/>
    <property type="evidence" value="ECO:0007669"/>
    <property type="project" value="UniProtKB-SubCell"/>
</dbReference>
<comment type="function">
    <text evidence="10 11">The central subunit of the protein translocation channel SecYEG. Consists of two halves formed by TMs 1-5 and 6-10. These two domains form a lateral gate at the front which open onto the bilayer between TMs 2 and 7, and are clamped together by SecE at the back. The channel is closed by both a pore ring composed of hydrophobic SecY resides and a short helix (helix 2A) on the extracellular side of the membrane which forms a plug. The plug probably moves laterally to allow the channel to open. The ring and the pore may move independently.</text>
</comment>
<dbReference type="PRINTS" id="PR00303">
    <property type="entry name" value="SECYTRNLCASE"/>
</dbReference>
<dbReference type="Pfam" id="PF00344">
    <property type="entry name" value="SecY"/>
    <property type="match status" value="1"/>
</dbReference>
<feature type="transmembrane region" description="Helical" evidence="10">
    <location>
        <begin position="205"/>
        <end position="225"/>
    </location>
</feature>
<evidence type="ECO:0000256" key="1">
    <source>
        <dbReference type="ARBA" id="ARBA00004141"/>
    </source>
</evidence>
<dbReference type="GO" id="GO:0006605">
    <property type="term" value="P:protein targeting"/>
    <property type="evidence" value="ECO:0007669"/>
    <property type="project" value="UniProtKB-UniRule"/>
</dbReference>
<dbReference type="PROSITE" id="PS00755">
    <property type="entry name" value="SECY_1"/>
    <property type="match status" value="1"/>
</dbReference>
<feature type="transmembrane region" description="Helical" evidence="10">
    <location>
        <begin position="304"/>
        <end position="327"/>
    </location>
</feature>
<feature type="transmembrane region" description="Helical" evidence="10">
    <location>
        <begin position="262"/>
        <end position="284"/>
    </location>
</feature>
<dbReference type="GO" id="GO:0043952">
    <property type="term" value="P:protein transport by the Sec complex"/>
    <property type="evidence" value="ECO:0007669"/>
    <property type="project" value="UniProtKB-UniRule"/>
</dbReference>
<keyword evidence="4 10" id="KW-0812">Transmembrane</keyword>
<dbReference type="PIRSF" id="PIRSF004557">
    <property type="entry name" value="SecY"/>
    <property type="match status" value="1"/>
</dbReference>
<dbReference type="Gene3D" id="1.10.3370.10">
    <property type="entry name" value="SecY subunit domain"/>
    <property type="match status" value="1"/>
</dbReference>
<evidence type="ECO:0000256" key="6">
    <source>
        <dbReference type="ARBA" id="ARBA00022989"/>
    </source>
</evidence>
<dbReference type="HAMAP" id="MF_01465">
    <property type="entry name" value="SecY"/>
    <property type="match status" value="1"/>
</dbReference>
<dbReference type="InterPro" id="IPR002208">
    <property type="entry name" value="SecY/SEC61-alpha"/>
</dbReference>
<evidence type="ECO:0000313" key="14">
    <source>
        <dbReference type="EMBL" id="OGY84255.1"/>
    </source>
</evidence>
<sequence>MWNKWKQIWTIKDLRMRIGFVLAMLILFRFAANIPIPGVDLEQIKALLGSNQFFGLLNVFSGGTLANFSIVLLGVGPYITSSIIFQLLASIVPRFQEMQKEGLSGQQKINQYTRIATVPLAILQGFATVTFLQKSQGILGIDGIFDWARILLIIVAGSMLLMWMGELITEKKVGNGVSLLIFSGIIAGLPQTVQQFIAVFDSTQLLTMAIFAALGIVTIAGVVFITEGQRKIPITYARQTRGTAAIGAIKNHLPLRVNQSGVIPIIFAISLVLLPTLLAQFLVSSSVVQVADAANAVVNFFNNSIYYGIIYFVLVFVFTYFYTAVIFKPDQIAENLQRQGAFIPGVRPGKPTEHYLQQVSSRILLAGALFLGIIAVLPVVAQNAFNLPALTIGGTSLLIVVSVVIESIKQIEAQIVMRDYETFS</sequence>
<gene>
    <name evidence="10" type="primary">secY</name>
    <name evidence="14" type="ORF">A3F54_03540</name>
</gene>
<keyword evidence="6 10" id="KW-1133">Transmembrane helix</keyword>
<dbReference type="AlphaFoldDB" id="A0A1G2B5J8"/>
<feature type="transmembrane region" description="Helical" evidence="10">
    <location>
        <begin position="112"/>
        <end position="132"/>
    </location>
</feature>
<keyword evidence="5 10" id="KW-0653">Protein transport</keyword>
<evidence type="ECO:0000256" key="11">
    <source>
        <dbReference type="RuleBase" id="RU000537"/>
    </source>
</evidence>
<evidence type="ECO:0000256" key="13">
    <source>
        <dbReference type="RuleBase" id="RU004349"/>
    </source>
</evidence>